<proteinExistence type="predicted"/>
<dbReference type="Proteomes" id="UP000789803">
    <property type="component" value="Unassembled WGS sequence"/>
</dbReference>
<evidence type="ECO:0008006" key="3">
    <source>
        <dbReference type="Google" id="ProtNLM"/>
    </source>
</evidence>
<accession>A0ABM8Q9R6</accession>
<keyword evidence="2" id="KW-1185">Reference proteome</keyword>
<gene>
    <name evidence="1" type="ORF">LMG7974_01631</name>
</gene>
<name>A0ABM8Q9R6_9BACT</name>
<reference evidence="1 2" key="1">
    <citation type="submission" date="2020-11" db="EMBL/GenBank/DDBJ databases">
        <authorList>
            <person name="Peeters C."/>
        </authorList>
    </citation>
    <scope>NUCLEOTIDE SEQUENCE [LARGE SCALE GENOMIC DNA]</scope>
    <source>
        <strain evidence="1 2">LMG 7974</strain>
    </source>
</reference>
<dbReference type="EMBL" id="CAJHOF010000018">
    <property type="protein sequence ID" value="CAD7289554.1"/>
    <property type="molecule type" value="Genomic_DNA"/>
</dbReference>
<dbReference type="RefSeq" id="WP_229933409.1">
    <property type="nucleotide sequence ID" value="NZ_CAJHOF010000018.1"/>
</dbReference>
<evidence type="ECO:0000313" key="1">
    <source>
        <dbReference type="EMBL" id="CAD7289554.1"/>
    </source>
</evidence>
<sequence length="296" mass="35293">MKQLKTDKKIEYSTGIDAMRFIMPKATFLKFIKKIELSSKLRAVSRNKKVKGYISDKFKNYKPLIMPKGHEYKVRYMSFKRGVDSLTNTMLVVENSNELNDLCRKRKKPFGYFVKVEFVGLYQPSREVYKKTYEILAKFLKRFKCDSFDLATDIDSDRQSGAKNKEWFSRLLRPFGGDVRSYSTSLYLNKCRKERFYNLSKVCFYDKFKKMSVCHRQKIDSKYQKWHRIELTFKLKAKFRKAWEHEGINEYIQIMDEISNRLSDGMYPFGVDLKILKNQVAFFKDNRRALSFTKSA</sequence>
<protein>
    <recommendedName>
        <fullName evidence="3">Replication initiation protein</fullName>
    </recommendedName>
</protein>
<comment type="caution">
    <text evidence="1">The sequence shown here is derived from an EMBL/GenBank/DDBJ whole genome shotgun (WGS) entry which is preliminary data.</text>
</comment>
<organism evidence="1 2">
    <name type="scientific">Campylobacter majalis</name>
    <dbReference type="NCBI Taxonomy" id="2790656"/>
    <lineage>
        <taxon>Bacteria</taxon>
        <taxon>Pseudomonadati</taxon>
        <taxon>Campylobacterota</taxon>
        <taxon>Epsilonproteobacteria</taxon>
        <taxon>Campylobacterales</taxon>
        <taxon>Campylobacteraceae</taxon>
        <taxon>Campylobacter</taxon>
    </lineage>
</organism>
<evidence type="ECO:0000313" key="2">
    <source>
        <dbReference type="Proteomes" id="UP000789803"/>
    </source>
</evidence>